<dbReference type="CDD" id="cd19092">
    <property type="entry name" value="AKR_BsYcsN_EcYdhF-like"/>
    <property type="match status" value="1"/>
</dbReference>
<dbReference type="OrthoDB" id="9773828at2"/>
<evidence type="ECO:0000259" key="1">
    <source>
        <dbReference type="Pfam" id="PF00248"/>
    </source>
</evidence>
<organism evidence="2 3">
    <name type="scientific">Brochothrix thermosphacta</name>
    <name type="common">Microbacterium thermosphactum</name>
    <dbReference type="NCBI Taxonomy" id="2756"/>
    <lineage>
        <taxon>Bacteria</taxon>
        <taxon>Bacillati</taxon>
        <taxon>Bacillota</taxon>
        <taxon>Bacilli</taxon>
        <taxon>Bacillales</taxon>
        <taxon>Listeriaceae</taxon>
        <taxon>Brochothrix</taxon>
    </lineage>
</organism>
<dbReference type="InterPro" id="IPR050523">
    <property type="entry name" value="AKR_Detox_Biosynth"/>
</dbReference>
<sequence length="304" mass="33913">MKQIQLGQSNLKVSDIALGCMRMSSLEISEAAKVLDASIAGGINFFDHADIYGGGESEVVFSKAIKELNVSRENLILQSKCGITKQGFNFSKGHIVDSVDGILKRLDTDYLDLLVLHRPDALMEPEEIASAFNELEKNGKVRQFGVSNQNPQQIELLKTAIEQPLVVNQLQFGLKHTGMLDEGFNVNNIYQGEQPSAGLLEYSRREKMTIQAWSPLQYGYFEGVFIGHEKFPELNAALDKLANKYEVSSSAIAIAWILRHPAKMQVLLGSMNVSRIESMIKATDVYLTHEEWYDLYKVAGNILP</sequence>
<keyword evidence="3" id="KW-1185">Reference proteome</keyword>
<proteinExistence type="predicted"/>
<name>A0A1D2KM98_BROTH</name>
<dbReference type="PANTHER" id="PTHR43364">
    <property type="entry name" value="NADH-SPECIFIC METHYLGLYOXAL REDUCTASE-RELATED"/>
    <property type="match status" value="1"/>
</dbReference>
<dbReference type="KEGG" id="bths:CNY62_04575"/>
<dbReference type="SUPFAM" id="SSF51430">
    <property type="entry name" value="NAD(P)-linked oxidoreductase"/>
    <property type="match status" value="1"/>
</dbReference>
<dbReference type="PANTHER" id="PTHR43364:SF1">
    <property type="entry name" value="OXIDOREDUCTASE YDHF"/>
    <property type="match status" value="1"/>
</dbReference>
<gene>
    <name evidence="2" type="ORF">CNY62_04575</name>
</gene>
<dbReference type="EMBL" id="CP023483">
    <property type="protein sequence ID" value="ATF25725.1"/>
    <property type="molecule type" value="Genomic_DNA"/>
</dbReference>
<dbReference type="GO" id="GO:0005829">
    <property type="term" value="C:cytosol"/>
    <property type="evidence" value="ECO:0007669"/>
    <property type="project" value="TreeGrafter"/>
</dbReference>
<dbReference type="Gene3D" id="3.20.20.100">
    <property type="entry name" value="NADP-dependent oxidoreductase domain"/>
    <property type="match status" value="1"/>
</dbReference>
<dbReference type="InterPro" id="IPR023210">
    <property type="entry name" value="NADP_OxRdtase_dom"/>
</dbReference>
<dbReference type="AlphaFoldDB" id="A0A1D2KM98"/>
<reference evidence="2 3" key="1">
    <citation type="submission" date="2017-09" db="EMBL/GenBank/DDBJ databases">
        <title>Complete Genome Sequences of Two Strains of the Meat Spoilage Bacterium Brochothrix thermosphacta Isolated from Ground Chicken.</title>
        <authorList>
            <person name="Paoli G.C."/>
            <person name="Wijey C."/>
            <person name="Chen C.-Y."/>
            <person name="Nguyen L."/>
            <person name="Yan X."/>
            <person name="Irwin P.L."/>
        </authorList>
    </citation>
    <scope>NUCLEOTIDE SEQUENCE [LARGE SCALE GENOMIC DNA]</scope>
    <source>
        <strain evidence="2 3">BI</strain>
    </source>
</reference>
<protein>
    <submittedName>
        <fullName evidence="2">Aldo/keto reductase</fullName>
    </submittedName>
</protein>
<dbReference type="Proteomes" id="UP000243591">
    <property type="component" value="Chromosome"/>
</dbReference>
<accession>A0A1D2KM98</accession>
<feature type="domain" description="NADP-dependent oxidoreductase" evidence="1">
    <location>
        <begin position="16"/>
        <end position="295"/>
    </location>
</feature>
<dbReference type="InterPro" id="IPR036812">
    <property type="entry name" value="NAD(P)_OxRdtase_dom_sf"/>
</dbReference>
<evidence type="ECO:0000313" key="3">
    <source>
        <dbReference type="Proteomes" id="UP000243591"/>
    </source>
</evidence>
<dbReference type="RefSeq" id="WP_069125623.1">
    <property type="nucleotide sequence ID" value="NZ_CP023483.1"/>
</dbReference>
<dbReference type="Pfam" id="PF00248">
    <property type="entry name" value="Aldo_ket_red"/>
    <property type="match status" value="1"/>
</dbReference>
<evidence type="ECO:0000313" key="2">
    <source>
        <dbReference type="EMBL" id="ATF25725.1"/>
    </source>
</evidence>